<sequence>MFSAMPPELTDRTIDFLWDRQPDLRACSLVCRQWLPSSRRHLFESTTVRPDARFLPFLSSVVTKYARTLDFRLWPPEMDPLGPEILHHMPMVLNLRNVVLGSLPPSPENFPVLSRVVKLSLQHTEFPSCAELVESLAKFPALRELELAWVTCVDVGHNVWPRFPSGLEYLSIQGFAQTPGILQWLSSDDYPRTRALALHIPNDAPDPALLSTVSKFLRCLDGHLQYLGLAMYPSPNLQSSLAVLDLGGLSNVQRLRIGHGIYFHPPTTHRTSGMCRTFRSVLTTALGLASNNQLAELIFDVEISPDMWSFSSDSFFKGLLRDHTVAQIPVVRLHVLRGSHSYDAAARHCRQFAVYMGERGYVGRNILYSADEGK</sequence>
<reference evidence="1" key="1">
    <citation type="submission" date="2023-03" db="EMBL/GenBank/DDBJ databases">
        <title>Massive genome expansion in bonnet fungi (Mycena s.s.) driven by repeated elements and novel gene families across ecological guilds.</title>
        <authorList>
            <consortium name="Lawrence Berkeley National Laboratory"/>
            <person name="Harder C.B."/>
            <person name="Miyauchi S."/>
            <person name="Viragh M."/>
            <person name="Kuo A."/>
            <person name="Thoen E."/>
            <person name="Andreopoulos B."/>
            <person name="Lu D."/>
            <person name="Skrede I."/>
            <person name="Drula E."/>
            <person name="Henrissat B."/>
            <person name="Morin E."/>
            <person name="Kohler A."/>
            <person name="Barry K."/>
            <person name="LaButti K."/>
            <person name="Morin E."/>
            <person name="Salamov A."/>
            <person name="Lipzen A."/>
            <person name="Mereny Z."/>
            <person name="Hegedus B."/>
            <person name="Baldrian P."/>
            <person name="Stursova M."/>
            <person name="Weitz H."/>
            <person name="Taylor A."/>
            <person name="Grigoriev I.V."/>
            <person name="Nagy L.G."/>
            <person name="Martin F."/>
            <person name="Kauserud H."/>
        </authorList>
    </citation>
    <scope>NUCLEOTIDE SEQUENCE</scope>
    <source>
        <strain evidence="1">CBHHK002</strain>
    </source>
</reference>
<evidence type="ECO:0008006" key="3">
    <source>
        <dbReference type="Google" id="ProtNLM"/>
    </source>
</evidence>
<keyword evidence="2" id="KW-1185">Reference proteome</keyword>
<protein>
    <recommendedName>
        <fullName evidence="3">F-box domain-containing protein</fullName>
    </recommendedName>
</protein>
<dbReference type="Gene3D" id="3.80.10.10">
    <property type="entry name" value="Ribonuclease Inhibitor"/>
    <property type="match status" value="1"/>
</dbReference>
<name>A0AAD7EKN7_9AGAR</name>
<dbReference type="AlphaFoldDB" id="A0AAD7EKN7"/>
<proteinExistence type="predicted"/>
<dbReference type="SUPFAM" id="SSF52047">
    <property type="entry name" value="RNI-like"/>
    <property type="match status" value="1"/>
</dbReference>
<evidence type="ECO:0000313" key="1">
    <source>
        <dbReference type="EMBL" id="KAJ7333445.1"/>
    </source>
</evidence>
<evidence type="ECO:0000313" key="2">
    <source>
        <dbReference type="Proteomes" id="UP001218218"/>
    </source>
</evidence>
<dbReference type="EMBL" id="JARIHO010000034">
    <property type="protein sequence ID" value="KAJ7333445.1"/>
    <property type="molecule type" value="Genomic_DNA"/>
</dbReference>
<gene>
    <name evidence="1" type="ORF">DFH08DRAFT_881250</name>
</gene>
<dbReference type="InterPro" id="IPR032675">
    <property type="entry name" value="LRR_dom_sf"/>
</dbReference>
<comment type="caution">
    <text evidence="1">The sequence shown here is derived from an EMBL/GenBank/DDBJ whole genome shotgun (WGS) entry which is preliminary data.</text>
</comment>
<dbReference type="Proteomes" id="UP001218218">
    <property type="component" value="Unassembled WGS sequence"/>
</dbReference>
<organism evidence="1 2">
    <name type="scientific">Mycena albidolilacea</name>
    <dbReference type="NCBI Taxonomy" id="1033008"/>
    <lineage>
        <taxon>Eukaryota</taxon>
        <taxon>Fungi</taxon>
        <taxon>Dikarya</taxon>
        <taxon>Basidiomycota</taxon>
        <taxon>Agaricomycotina</taxon>
        <taxon>Agaricomycetes</taxon>
        <taxon>Agaricomycetidae</taxon>
        <taxon>Agaricales</taxon>
        <taxon>Marasmiineae</taxon>
        <taxon>Mycenaceae</taxon>
        <taxon>Mycena</taxon>
    </lineage>
</organism>
<accession>A0AAD7EKN7</accession>